<dbReference type="RefSeq" id="WP_149786850.1">
    <property type="nucleotide sequence ID" value="NZ_FNIO01000001.1"/>
</dbReference>
<dbReference type="GO" id="GO:0005886">
    <property type="term" value="C:plasma membrane"/>
    <property type="evidence" value="ECO:0007669"/>
    <property type="project" value="UniProtKB-SubCell"/>
</dbReference>
<dbReference type="Pfam" id="PF00535">
    <property type="entry name" value="Glycos_transf_2"/>
    <property type="match status" value="1"/>
</dbReference>
<dbReference type="OrthoDB" id="9797391at2"/>
<keyword evidence="3" id="KW-0328">Glycosyltransferase</keyword>
<evidence type="ECO:0000313" key="7">
    <source>
        <dbReference type="EMBL" id="SHJ43452.1"/>
    </source>
</evidence>
<proteinExistence type="predicted"/>
<dbReference type="EMBL" id="FQZZ01000001">
    <property type="protein sequence ID" value="SHJ43452.1"/>
    <property type="molecule type" value="Genomic_DNA"/>
</dbReference>
<protein>
    <submittedName>
        <fullName evidence="7">Glycosyltransferase involved in cell wall bisynthesis</fullName>
    </submittedName>
</protein>
<evidence type="ECO:0000313" key="8">
    <source>
        <dbReference type="Proteomes" id="UP000324252"/>
    </source>
</evidence>
<dbReference type="GO" id="GO:0016757">
    <property type="term" value="F:glycosyltransferase activity"/>
    <property type="evidence" value="ECO:0007669"/>
    <property type="project" value="UniProtKB-KW"/>
</dbReference>
<dbReference type="Gene3D" id="3.90.550.10">
    <property type="entry name" value="Spore Coat Polysaccharide Biosynthesis Protein SpsA, Chain A"/>
    <property type="match status" value="1"/>
</dbReference>
<feature type="domain" description="Glycosyltransferase 2-like" evidence="6">
    <location>
        <begin position="16"/>
        <end position="148"/>
    </location>
</feature>
<keyword evidence="2" id="KW-1003">Cell membrane</keyword>
<dbReference type="Proteomes" id="UP000324252">
    <property type="component" value="Unassembled WGS sequence"/>
</dbReference>
<dbReference type="InterPro" id="IPR001173">
    <property type="entry name" value="Glyco_trans_2-like"/>
</dbReference>
<organism evidence="7 8">
    <name type="scientific">Lutimaribacter pacificus</name>
    <dbReference type="NCBI Taxonomy" id="391948"/>
    <lineage>
        <taxon>Bacteria</taxon>
        <taxon>Pseudomonadati</taxon>
        <taxon>Pseudomonadota</taxon>
        <taxon>Alphaproteobacteria</taxon>
        <taxon>Rhodobacterales</taxon>
        <taxon>Roseobacteraceae</taxon>
        <taxon>Lutimaribacter</taxon>
    </lineage>
</organism>
<dbReference type="SUPFAM" id="SSF53448">
    <property type="entry name" value="Nucleotide-diphospho-sugar transferases"/>
    <property type="match status" value="1"/>
</dbReference>
<dbReference type="InterPro" id="IPR029044">
    <property type="entry name" value="Nucleotide-diphossugar_trans"/>
</dbReference>
<name>A0A1H0CKV5_9RHOB</name>
<dbReference type="AlphaFoldDB" id="A0A1H0CKV5"/>
<evidence type="ECO:0000259" key="6">
    <source>
        <dbReference type="Pfam" id="PF00535"/>
    </source>
</evidence>
<dbReference type="PANTHER" id="PTHR43646">
    <property type="entry name" value="GLYCOSYLTRANSFERASE"/>
    <property type="match status" value="1"/>
</dbReference>
<reference evidence="7 8" key="1">
    <citation type="submission" date="2016-11" db="EMBL/GenBank/DDBJ databases">
        <authorList>
            <person name="Varghese N."/>
            <person name="Submissions S."/>
        </authorList>
    </citation>
    <scope>NUCLEOTIDE SEQUENCE [LARGE SCALE GENOMIC DNA]</scope>
    <source>
        <strain evidence="7 8">DSM 29620</strain>
    </source>
</reference>
<evidence type="ECO:0000256" key="5">
    <source>
        <dbReference type="ARBA" id="ARBA00023136"/>
    </source>
</evidence>
<accession>A0A1H0CKV5</accession>
<keyword evidence="4 7" id="KW-0808">Transferase</keyword>
<keyword evidence="5" id="KW-0472">Membrane</keyword>
<sequence length="287" mass="31111">MTAQGTGHSGHDGAVSVVIAARNEEGYIGDCLRSLLAQDADAGAVQVIVAANACTDRTAGVAAGFAPRFAERGWQLDVIEVPEPGKPNALNAGDAAAHGGMRAFLDADVRLDPAMLGQLRAALAPDAPLYATGTLAVTRAESWVTRQYARLWVDLPFVRGGAVGAGLFAVNKAGRARWGDFPAIISDDTFVRLQFTPEERIEVPARYHWPMVEGFGNLVRVRRRQDEGVRELHRLWPGLADREAKDTLSRAQLAGLFLRKPVPFIVYALVHVAVRLKRSGTEWTRGR</sequence>
<evidence type="ECO:0000256" key="4">
    <source>
        <dbReference type="ARBA" id="ARBA00022679"/>
    </source>
</evidence>
<gene>
    <name evidence="7" type="ORF">SAMN05444142_101237</name>
</gene>
<comment type="subcellular location">
    <subcellularLocation>
        <location evidence="1">Cell membrane</location>
    </subcellularLocation>
</comment>
<dbReference type="PANTHER" id="PTHR43646:SF2">
    <property type="entry name" value="GLYCOSYLTRANSFERASE 2-LIKE DOMAIN-CONTAINING PROTEIN"/>
    <property type="match status" value="1"/>
</dbReference>
<evidence type="ECO:0000256" key="1">
    <source>
        <dbReference type="ARBA" id="ARBA00004236"/>
    </source>
</evidence>
<evidence type="ECO:0000256" key="3">
    <source>
        <dbReference type="ARBA" id="ARBA00022676"/>
    </source>
</evidence>
<evidence type="ECO:0000256" key="2">
    <source>
        <dbReference type="ARBA" id="ARBA00022475"/>
    </source>
</evidence>
<keyword evidence="8" id="KW-1185">Reference proteome</keyword>